<evidence type="ECO:0000313" key="3">
    <source>
        <dbReference type="EMBL" id="TPH15896.1"/>
    </source>
</evidence>
<evidence type="ECO:0008006" key="5">
    <source>
        <dbReference type="Google" id="ProtNLM"/>
    </source>
</evidence>
<feature type="region of interest" description="Disordered" evidence="1">
    <location>
        <begin position="254"/>
        <end position="281"/>
    </location>
</feature>
<feature type="transmembrane region" description="Helical" evidence="2">
    <location>
        <begin position="81"/>
        <end position="106"/>
    </location>
</feature>
<dbReference type="EMBL" id="SAWY01000018">
    <property type="protein sequence ID" value="TPH15896.1"/>
    <property type="molecule type" value="Genomic_DNA"/>
</dbReference>
<dbReference type="Proteomes" id="UP000315303">
    <property type="component" value="Unassembled WGS sequence"/>
</dbReference>
<keyword evidence="2" id="KW-1133">Transmembrane helix</keyword>
<feature type="transmembrane region" description="Helical" evidence="2">
    <location>
        <begin position="212"/>
        <end position="232"/>
    </location>
</feature>
<reference evidence="3 4" key="1">
    <citation type="submission" date="2019-01" db="EMBL/GenBank/DDBJ databases">
        <title>Litorilituus lipolytica sp. nov., isolated from intertidal sand of the Yellow Sea in China.</title>
        <authorList>
            <person name="Liu A."/>
        </authorList>
    </citation>
    <scope>NUCLEOTIDE SEQUENCE [LARGE SCALE GENOMIC DNA]</scope>
    <source>
        <strain evidence="3 4">RZ04</strain>
    </source>
</reference>
<feature type="transmembrane region" description="Helical" evidence="2">
    <location>
        <begin position="183"/>
        <end position="206"/>
    </location>
</feature>
<dbReference type="RefSeq" id="WP_140602907.1">
    <property type="nucleotide sequence ID" value="NZ_SAWY01000018.1"/>
</dbReference>
<name>A0A502KWK1_9GAMM</name>
<evidence type="ECO:0000313" key="4">
    <source>
        <dbReference type="Proteomes" id="UP000315303"/>
    </source>
</evidence>
<accession>A0A502KWK1</accession>
<dbReference type="PANTHER" id="PTHR40076:SF1">
    <property type="entry name" value="MEMBRANE PROTEIN"/>
    <property type="match status" value="1"/>
</dbReference>
<organism evidence="3 4">
    <name type="scientific">Litorilituus lipolyticus</name>
    <dbReference type="NCBI Taxonomy" id="2491017"/>
    <lineage>
        <taxon>Bacteria</taxon>
        <taxon>Pseudomonadati</taxon>
        <taxon>Pseudomonadota</taxon>
        <taxon>Gammaproteobacteria</taxon>
        <taxon>Alteromonadales</taxon>
        <taxon>Colwelliaceae</taxon>
        <taxon>Litorilituus</taxon>
    </lineage>
</organism>
<dbReference type="AlphaFoldDB" id="A0A502KWK1"/>
<keyword evidence="4" id="KW-1185">Reference proteome</keyword>
<dbReference type="OrthoDB" id="5915045at2"/>
<sequence>MSDKISVIQIGGSVERAEQGDYQLDTKAIFSEAWQYTLKARVSIMLGLAFAIFLGMLVSYIASDYLGGMEAVIQDPQAGMILNILVTVIIWPFLAGVEMMGVFHAVGMKTHVSLVFSFLKRGSWVAICALLTSSLISIGFQLFIFPGIFLAVVLSLTIPLVVEKQMTPMKAIVLSVKALRFKWWQLTSIYMLLVICLLGLIFPIVMLVDTEIAPISIILFIFGMTYLAPLYYNVKGILYREIFGVQIATNKPIEASNGQEEENSDNNASINKDGPDDTFSA</sequence>
<proteinExistence type="predicted"/>
<keyword evidence="2" id="KW-0812">Transmembrane</keyword>
<protein>
    <recommendedName>
        <fullName evidence="5">Glycerophosphoryl diester phosphodiesterase membrane domain-containing protein</fullName>
    </recommendedName>
</protein>
<dbReference type="PANTHER" id="PTHR40076">
    <property type="entry name" value="MEMBRANE PROTEIN-RELATED"/>
    <property type="match status" value="1"/>
</dbReference>
<feature type="transmembrane region" description="Helical" evidence="2">
    <location>
        <begin position="118"/>
        <end position="136"/>
    </location>
</feature>
<feature type="transmembrane region" description="Helical" evidence="2">
    <location>
        <begin position="142"/>
        <end position="162"/>
    </location>
</feature>
<feature type="transmembrane region" description="Helical" evidence="2">
    <location>
        <begin position="42"/>
        <end position="61"/>
    </location>
</feature>
<evidence type="ECO:0000256" key="2">
    <source>
        <dbReference type="SAM" id="Phobius"/>
    </source>
</evidence>
<gene>
    <name evidence="3" type="ORF">EPA86_07970</name>
</gene>
<dbReference type="InterPro" id="IPR010380">
    <property type="entry name" value="DUF975"/>
</dbReference>
<keyword evidence="2" id="KW-0472">Membrane</keyword>
<comment type="caution">
    <text evidence="3">The sequence shown here is derived from an EMBL/GenBank/DDBJ whole genome shotgun (WGS) entry which is preliminary data.</text>
</comment>
<evidence type="ECO:0000256" key="1">
    <source>
        <dbReference type="SAM" id="MobiDB-lite"/>
    </source>
</evidence>